<accession>A0A0D2VKR2</accession>
<dbReference type="Proteomes" id="UP000008743">
    <property type="component" value="Unassembled WGS sequence"/>
</dbReference>
<feature type="region of interest" description="Disordered" evidence="2">
    <location>
        <begin position="334"/>
        <end position="383"/>
    </location>
</feature>
<protein>
    <submittedName>
        <fullName evidence="4">Uncharacterized protein</fullName>
    </submittedName>
</protein>
<feature type="chain" id="PRO_5002253672" evidence="3">
    <location>
        <begin position="17"/>
        <end position="483"/>
    </location>
</feature>
<evidence type="ECO:0000256" key="2">
    <source>
        <dbReference type="SAM" id="MobiDB-lite"/>
    </source>
</evidence>
<dbReference type="PANTHER" id="PTHR13465:SF2">
    <property type="entry name" value="PHAGOSOME ASSEMBLY FACTOR 1"/>
    <property type="match status" value="1"/>
</dbReference>
<dbReference type="InterPro" id="IPR005373">
    <property type="entry name" value="PHAF1"/>
</dbReference>
<dbReference type="InterPro" id="IPR039156">
    <property type="entry name" value="PHAF1/BROMI"/>
</dbReference>
<evidence type="ECO:0000313" key="4">
    <source>
        <dbReference type="EMBL" id="KJE90622.1"/>
    </source>
</evidence>
<dbReference type="eggNOG" id="KOG2819">
    <property type="taxonomic scope" value="Eukaryota"/>
</dbReference>
<dbReference type="InParanoid" id="A0A0D2VKR2"/>
<dbReference type="EMBL" id="KE346361">
    <property type="protein sequence ID" value="KJE90622.1"/>
    <property type="molecule type" value="Genomic_DNA"/>
</dbReference>
<name>A0A0D2VKR2_CAPO3</name>
<dbReference type="GO" id="GO:0005802">
    <property type="term" value="C:trans-Golgi network"/>
    <property type="evidence" value="ECO:0007669"/>
    <property type="project" value="TreeGrafter"/>
</dbReference>
<dbReference type="Pfam" id="PF03676">
    <property type="entry name" value="PHAF1"/>
    <property type="match status" value="2"/>
</dbReference>
<evidence type="ECO:0000256" key="1">
    <source>
        <dbReference type="ARBA" id="ARBA00024339"/>
    </source>
</evidence>
<evidence type="ECO:0000313" key="5">
    <source>
        <dbReference type="Proteomes" id="UP000008743"/>
    </source>
</evidence>
<gene>
    <name evidence="4" type="ORF">CAOG_001906</name>
</gene>
<feature type="signal peptide" evidence="3">
    <location>
        <begin position="1"/>
        <end position="16"/>
    </location>
</feature>
<organism evidence="4 5">
    <name type="scientific">Capsaspora owczarzaki (strain ATCC 30864)</name>
    <dbReference type="NCBI Taxonomy" id="595528"/>
    <lineage>
        <taxon>Eukaryota</taxon>
        <taxon>Filasterea</taxon>
        <taxon>Capsaspora</taxon>
    </lineage>
</organism>
<sequence length="483" mass="53033">MLTVLTVLTALTVSSLITHPYSVWSGLGALLDPTEGSLGGFTIGMPISSVIGYLNTKLRDEIPQCELIYSASNPLALHISINLPATGLRLRIDAVSQRLVVIEVLDMFALTLRFAGKIISGPRTPLTFVNVQKHFGPTSPGRYDDARQQYIHAYSGFALYFAIPSKHQAFVKNSATFGMFPDGTTPVAAKICLYHGKWDRPTLPPLPLGSLYMQKVVVDVRHGLHFPLERTVVRFGDTCQDVFSELGAPNHVFHKADVRAIVATNSRQGSDSDYFYNYFDRGLDVLFDAQTHSVKKFILHCNFPGHFDFNRYSKCNFRLLGSSLVARHSRSAVGPASKQPASFGELDGEPPTEVLVDVSGPVSTSSKRNRDADSSRGSAEAGVHENPFNVDLASVLADDPSENDPYETVKAQECRVIHPNMTWDAVQHLIGRPRGKPAVYNKEVTLNPFGTVQFHGFNGAIFEIMNNNHIASVTVFRPAVATC</sequence>
<comment type="similarity">
    <text evidence="1">Belongs to the PHAF1 family.</text>
</comment>
<keyword evidence="5" id="KW-1185">Reference proteome</keyword>
<dbReference type="PANTHER" id="PTHR13465">
    <property type="entry name" value="UPF0183 PROTEIN"/>
    <property type="match status" value="1"/>
</dbReference>
<keyword evidence="3" id="KW-0732">Signal</keyword>
<reference evidence="5" key="1">
    <citation type="submission" date="2011-02" db="EMBL/GenBank/DDBJ databases">
        <title>The Genome Sequence of Capsaspora owczarzaki ATCC 30864.</title>
        <authorList>
            <person name="Russ C."/>
            <person name="Cuomo C."/>
            <person name="Burger G."/>
            <person name="Gray M.W."/>
            <person name="Holland P.W.H."/>
            <person name="King N."/>
            <person name="Lang F.B.F."/>
            <person name="Roger A.J."/>
            <person name="Ruiz-Trillo I."/>
            <person name="Young S.K."/>
            <person name="Zeng Q."/>
            <person name="Gargeya S."/>
            <person name="Alvarado L."/>
            <person name="Berlin A."/>
            <person name="Chapman S.B."/>
            <person name="Chen Z."/>
            <person name="Freedman E."/>
            <person name="Gellesch M."/>
            <person name="Goldberg J."/>
            <person name="Griggs A."/>
            <person name="Gujja S."/>
            <person name="Heilman E."/>
            <person name="Heiman D."/>
            <person name="Howarth C."/>
            <person name="Mehta T."/>
            <person name="Neiman D."/>
            <person name="Pearson M."/>
            <person name="Roberts A."/>
            <person name="Saif S."/>
            <person name="Shea T."/>
            <person name="Shenoy N."/>
            <person name="Sisk P."/>
            <person name="Stolte C."/>
            <person name="Sykes S."/>
            <person name="White J."/>
            <person name="Yandava C."/>
            <person name="Haas B."/>
            <person name="Nusbaum C."/>
            <person name="Birren B."/>
        </authorList>
    </citation>
    <scope>NUCLEOTIDE SEQUENCE</scope>
    <source>
        <strain evidence="5">ATCC 30864</strain>
    </source>
</reference>
<proteinExistence type="inferred from homology"/>
<evidence type="ECO:0000256" key="3">
    <source>
        <dbReference type="SAM" id="SignalP"/>
    </source>
</evidence>
<dbReference type="PhylomeDB" id="A0A0D2VKR2"/>
<dbReference type="GO" id="GO:0043001">
    <property type="term" value="P:Golgi to plasma membrane protein transport"/>
    <property type="evidence" value="ECO:0007669"/>
    <property type="project" value="TreeGrafter"/>
</dbReference>
<dbReference type="AlphaFoldDB" id="A0A0D2VKR2"/>
<dbReference type="OrthoDB" id="411211at2759"/>